<dbReference type="EMBL" id="KB908570">
    <property type="protein sequence ID" value="EOA87795.1"/>
    <property type="molecule type" value="Genomic_DNA"/>
</dbReference>
<dbReference type="HOGENOM" id="CLU_2962369_0_0_1"/>
<sequence>MLLLGSNVVMPSRDDRGPIVPYPPRRITSASIAADIIARVTREVGDALQLRSIIAAAST</sequence>
<dbReference type="Proteomes" id="UP000016935">
    <property type="component" value="Unassembled WGS sequence"/>
</dbReference>
<evidence type="ECO:0000313" key="1">
    <source>
        <dbReference type="EMBL" id="EOA87795.1"/>
    </source>
</evidence>
<accession>R0ISH6</accession>
<reference evidence="1 2" key="2">
    <citation type="journal article" date="2013" name="PLoS Genet.">
        <title>Comparative genome structure, secondary metabolite, and effector coding capacity across Cochliobolus pathogens.</title>
        <authorList>
            <person name="Condon B.J."/>
            <person name="Leng Y."/>
            <person name="Wu D."/>
            <person name="Bushley K.E."/>
            <person name="Ohm R.A."/>
            <person name="Otillar R."/>
            <person name="Martin J."/>
            <person name="Schackwitz W."/>
            <person name="Grimwood J."/>
            <person name="MohdZainudin N."/>
            <person name="Xue C."/>
            <person name="Wang R."/>
            <person name="Manning V.A."/>
            <person name="Dhillon B."/>
            <person name="Tu Z.J."/>
            <person name="Steffenson B.J."/>
            <person name="Salamov A."/>
            <person name="Sun H."/>
            <person name="Lowry S."/>
            <person name="LaButti K."/>
            <person name="Han J."/>
            <person name="Copeland A."/>
            <person name="Lindquist E."/>
            <person name="Barry K."/>
            <person name="Schmutz J."/>
            <person name="Baker S.E."/>
            <person name="Ciuffetti L.M."/>
            <person name="Grigoriev I.V."/>
            <person name="Zhong S."/>
            <person name="Turgeon B.G."/>
        </authorList>
    </citation>
    <scope>NUCLEOTIDE SEQUENCE [LARGE SCALE GENOMIC DNA]</scope>
    <source>
        <strain evidence="2">28A</strain>
    </source>
</reference>
<gene>
    <name evidence="1" type="ORF">SETTUDRAFT_168914</name>
</gene>
<evidence type="ECO:0000313" key="2">
    <source>
        <dbReference type="Proteomes" id="UP000016935"/>
    </source>
</evidence>
<dbReference type="AlphaFoldDB" id="R0ISH6"/>
<keyword evidence="2" id="KW-1185">Reference proteome</keyword>
<dbReference type="GeneID" id="19400721"/>
<dbReference type="RefSeq" id="XP_008024665.1">
    <property type="nucleotide sequence ID" value="XM_008026474.1"/>
</dbReference>
<protein>
    <submittedName>
        <fullName evidence="1">Uncharacterized protein</fullName>
    </submittedName>
</protein>
<reference evidence="1 2" key="1">
    <citation type="journal article" date="2012" name="PLoS Pathog.">
        <title>Diverse lifestyles and strategies of plant pathogenesis encoded in the genomes of eighteen Dothideomycetes fungi.</title>
        <authorList>
            <person name="Ohm R.A."/>
            <person name="Feau N."/>
            <person name="Henrissat B."/>
            <person name="Schoch C.L."/>
            <person name="Horwitz B.A."/>
            <person name="Barry K.W."/>
            <person name="Condon B.J."/>
            <person name="Copeland A.C."/>
            <person name="Dhillon B."/>
            <person name="Glaser F."/>
            <person name="Hesse C.N."/>
            <person name="Kosti I."/>
            <person name="LaButti K."/>
            <person name="Lindquist E.A."/>
            <person name="Lucas S."/>
            <person name="Salamov A.A."/>
            <person name="Bradshaw R.E."/>
            <person name="Ciuffetti L."/>
            <person name="Hamelin R.C."/>
            <person name="Kema G.H.J."/>
            <person name="Lawrence C."/>
            <person name="Scott J.A."/>
            <person name="Spatafora J.W."/>
            <person name="Turgeon B.G."/>
            <person name="de Wit P.J.G.M."/>
            <person name="Zhong S."/>
            <person name="Goodwin S.B."/>
            <person name="Grigoriev I.V."/>
        </authorList>
    </citation>
    <scope>NUCLEOTIDE SEQUENCE [LARGE SCALE GENOMIC DNA]</scope>
    <source>
        <strain evidence="2">28A</strain>
    </source>
</reference>
<organism evidence="1 2">
    <name type="scientific">Exserohilum turcicum (strain 28A)</name>
    <name type="common">Northern leaf blight fungus</name>
    <name type="synonym">Setosphaeria turcica</name>
    <dbReference type="NCBI Taxonomy" id="671987"/>
    <lineage>
        <taxon>Eukaryota</taxon>
        <taxon>Fungi</taxon>
        <taxon>Dikarya</taxon>
        <taxon>Ascomycota</taxon>
        <taxon>Pezizomycotina</taxon>
        <taxon>Dothideomycetes</taxon>
        <taxon>Pleosporomycetidae</taxon>
        <taxon>Pleosporales</taxon>
        <taxon>Pleosporineae</taxon>
        <taxon>Pleosporaceae</taxon>
        <taxon>Exserohilum</taxon>
    </lineage>
</organism>
<name>R0ISH6_EXST2</name>
<proteinExistence type="predicted"/>